<evidence type="ECO:0000256" key="2">
    <source>
        <dbReference type="ARBA" id="ARBA00023013"/>
    </source>
</evidence>
<dbReference type="InterPro" id="IPR044275">
    <property type="entry name" value="KRP"/>
</dbReference>
<dbReference type="OMA" id="RCEAVEC"/>
<keyword evidence="5" id="KW-0418">Kinase</keyword>
<dbReference type="GO" id="GO:0045740">
    <property type="term" value="P:positive regulation of DNA replication"/>
    <property type="evidence" value="ECO:0000318"/>
    <property type="project" value="GO_Central"/>
</dbReference>
<feature type="compositionally biased region" description="Pro residues" evidence="3">
    <location>
        <begin position="156"/>
        <end position="166"/>
    </location>
</feature>
<name>K7TYU4_MAIZE</name>
<feature type="compositionally biased region" description="Basic residues" evidence="3">
    <location>
        <begin position="45"/>
        <end position="56"/>
    </location>
</feature>
<protein>
    <submittedName>
        <fullName evidence="5">Cyclin-dependent kinase inhibitor 3</fullName>
    </submittedName>
</protein>
<reference evidence="5" key="2">
    <citation type="submission" date="2015-12" db="EMBL/GenBank/DDBJ databases">
        <title>Update maize B73 reference genome by single molecule sequencing technologies.</title>
        <authorList>
            <consortium name="Maize Genome Sequencing Project"/>
            <person name="Ware D."/>
        </authorList>
    </citation>
    <scope>NUCLEOTIDE SEQUENCE</scope>
    <source>
        <tissue evidence="5">Seedling</tissue>
    </source>
</reference>
<dbReference type="Pfam" id="PF02234">
    <property type="entry name" value="CDI"/>
    <property type="match status" value="1"/>
</dbReference>
<dbReference type="AlphaFoldDB" id="K7TYU4"/>
<dbReference type="GeneID" id="103652776"/>
<keyword evidence="5" id="KW-0808">Transferase</keyword>
<reference evidence="6" key="4">
    <citation type="submission" date="2021-05" db="UniProtKB">
        <authorList>
            <consortium name="EnsemblPlants"/>
        </authorList>
    </citation>
    <scope>IDENTIFICATION</scope>
    <source>
        <strain evidence="6">cv. B73</strain>
    </source>
</reference>
<organism evidence="6 7">
    <name type="scientific">Zea mays</name>
    <name type="common">Maize</name>
    <dbReference type="NCBI Taxonomy" id="4577"/>
    <lineage>
        <taxon>Eukaryota</taxon>
        <taxon>Viridiplantae</taxon>
        <taxon>Streptophyta</taxon>
        <taxon>Embryophyta</taxon>
        <taxon>Tracheophyta</taxon>
        <taxon>Spermatophyta</taxon>
        <taxon>Magnoliopsida</taxon>
        <taxon>Liliopsida</taxon>
        <taxon>Poales</taxon>
        <taxon>Poaceae</taxon>
        <taxon>PACMAD clade</taxon>
        <taxon>Panicoideae</taxon>
        <taxon>Andropogonodae</taxon>
        <taxon>Andropogoneae</taxon>
        <taxon>Tripsacinae</taxon>
        <taxon>Zea</taxon>
    </lineage>
</organism>
<dbReference type="GO" id="GO:0005634">
    <property type="term" value="C:nucleus"/>
    <property type="evidence" value="ECO:0000318"/>
    <property type="project" value="GO_Central"/>
</dbReference>
<evidence type="ECO:0000313" key="6">
    <source>
        <dbReference type="EnsemblPlants" id="Zm00001eb166830_P001"/>
    </source>
</evidence>
<dbReference type="GO" id="GO:0051726">
    <property type="term" value="P:regulation of cell cycle"/>
    <property type="evidence" value="ECO:0007669"/>
    <property type="project" value="InterPro"/>
</dbReference>
<dbReference type="InterPro" id="IPR003175">
    <property type="entry name" value="CDI_dom"/>
</dbReference>
<dbReference type="Proteomes" id="UP000007305">
    <property type="component" value="Chromosome 4"/>
</dbReference>
<dbReference type="PaxDb" id="4577-GRMZM2G154414_P01"/>
<proteinExistence type="inferred from homology"/>
<dbReference type="HOGENOM" id="CLU_077256_0_0_1"/>
<dbReference type="GO" id="GO:0004861">
    <property type="term" value="F:cyclin-dependent protein serine/threonine kinase inhibitor activity"/>
    <property type="evidence" value="ECO:0000318"/>
    <property type="project" value="GO_Central"/>
</dbReference>
<evidence type="ECO:0000313" key="5">
    <source>
        <dbReference type="EMBL" id="AQK49026.1"/>
    </source>
</evidence>
<feature type="domain" description="Cyclin-dependent kinase inhibitor" evidence="4">
    <location>
        <begin position="164"/>
        <end position="207"/>
    </location>
</feature>
<evidence type="ECO:0000256" key="1">
    <source>
        <dbReference type="ARBA" id="ARBA00010274"/>
    </source>
</evidence>
<dbReference type="Gramene" id="Zm00001eb166830_T001">
    <property type="protein sequence ID" value="Zm00001eb166830_P001"/>
    <property type="gene ID" value="Zm00001eb166830"/>
</dbReference>
<dbReference type="InterPro" id="IPR044898">
    <property type="entry name" value="CDI_dom_sf"/>
</dbReference>
<dbReference type="eggNOG" id="ENOG502S5ZH">
    <property type="taxonomic scope" value="Eukaryota"/>
</dbReference>
<dbReference type="Gene3D" id="4.10.365.10">
    <property type="entry name" value="p27"/>
    <property type="match status" value="1"/>
</dbReference>
<dbReference type="GO" id="GO:0016301">
    <property type="term" value="F:kinase activity"/>
    <property type="evidence" value="ECO:0007669"/>
    <property type="project" value="UniProtKB-KW"/>
</dbReference>
<gene>
    <name evidence="6" type="primary">LOC103652776</name>
    <name evidence="5" type="ORF">ZEAMMB73_Zm00001d048837</name>
</gene>
<evidence type="ECO:0000259" key="4">
    <source>
        <dbReference type="Pfam" id="PF02234"/>
    </source>
</evidence>
<dbReference type="IntAct" id="K7TYU4">
    <property type="interactions" value="1"/>
</dbReference>
<sequence length="216" mass="23091">MGKCVRIRGSSKPRAAAAAAASCLTLCSGRRVPPSEASAACSPRTRSRPRRHRGAGLRRWCGAKESAYGGSPRRHRGEGEADARSPRGRVLGVGARQQQLCADDGLGQQHEEEASATMAGDCDDGAGVAKVNKANKHENDECGCRVVGGVASQTPSPSPSPPPPPTETEIEAFFADAELAERRRFAEAYNYDVALDRPLEGRFEWVPLPLTGGRRW</sequence>
<dbReference type="PANTHER" id="PTHR46776">
    <property type="entry name" value="CYCLIN-DEPENDENT KINASE INHIBITOR 4-RELATED"/>
    <property type="match status" value="1"/>
</dbReference>
<feature type="region of interest" description="Disordered" evidence="3">
    <location>
        <begin position="147"/>
        <end position="168"/>
    </location>
</feature>
<dbReference type="KEGG" id="zma:103652776"/>
<dbReference type="OrthoDB" id="677401at2759"/>
<dbReference type="EnsemblPlants" id="Zm00001eb166830_T001">
    <property type="protein sequence ID" value="Zm00001eb166830_P001"/>
    <property type="gene ID" value="Zm00001eb166830"/>
</dbReference>
<comment type="similarity">
    <text evidence="1">Belongs to the CDI family. ICK/KRP subfamily.</text>
</comment>
<dbReference type="ExpressionAtlas" id="K7TYU4">
    <property type="expression patterns" value="baseline and differential"/>
</dbReference>
<evidence type="ECO:0000313" key="7">
    <source>
        <dbReference type="Proteomes" id="UP000007305"/>
    </source>
</evidence>
<reference evidence="6" key="3">
    <citation type="submission" date="2019-07" db="EMBL/GenBank/DDBJ databases">
        <authorList>
            <person name="Seetharam A."/>
            <person name="Woodhouse M."/>
            <person name="Cannon E."/>
        </authorList>
    </citation>
    <scope>NUCLEOTIDE SEQUENCE [LARGE SCALE GENOMIC DNA]</scope>
    <source>
        <strain evidence="6">cv. B73</strain>
    </source>
</reference>
<reference evidence="7" key="1">
    <citation type="journal article" date="2009" name="Science">
        <title>The B73 maize genome: complexity, diversity, and dynamics.</title>
        <authorList>
            <person name="Schnable P.S."/>
            <person name="Ware D."/>
            <person name="Fulton R.S."/>
            <person name="Stein J.C."/>
            <person name="Wei F."/>
            <person name="Pasternak S."/>
            <person name="Liang C."/>
            <person name="Zhang J."/>
            <person name="Fulton L."/>
            <person name="Graves T.A."/>
            <person name="Minx P."/>
            <person name="Reily A.D."/>
            <person name="Courtney L."/>
            <person name="Kruchowski S.S."/>
            <person name="Tomlinson C."/>
            <person name="Strong C."/>
            <person name="Delehaunty K."/>
            <person name="Fronick C."/>
            <person name="Courtney B."/>
            <person name="Rock S.M."/>
            <person name="Belter E."/>
            <person name="Du F."/>
            <person name="Kim K."/>
            <person name="Abbott R.M."/>
            <person name="Cotton M."/>
            <person name="Levy A."/>
            <person name="Marchetto P."/>
            <person name="Ochoa K."/>
            <person name="Jackson S.M."/>
            <person name="Gillam B."/>
            <person name="Chen W."/>
            <person name="Yan L."/>
            <person name="Higginbotham J."/>
            <person name="Cardenas M."/>
            <person name="Waligorski J."/>
            <person name="Applebaum E."/>
            <person name="Phelps L."/>
            <person name="Falcone J."/>
            <person name="Kanchi K."/>
            <person name="Thane T."/>
            <person name="Scimone A."/>
            <person name="Thane N."/>
            <person name="Henke J."/>
            <person name="Wang T."/>
            <person name="Ruppert J."/>
            <person name="Shah N."/>
            <person name="Rotter K."/>
            <person name="Hodges J."/>
            <person name="Ingenthron E."/>
            <person name="Cordes M."/>
            <person name="Kohlberg S."/>
            <person name="Sgro J."/>
            <person name="Delgado B."/>
            <person name="Mead K."/>
            <person name="Chinwalla A."/>
            <person name="Leonard S."/>
            <person name="Crouse K."/>
            <person name="Collura K."/>
            <person name="Kudrna D."/>
            <person name="Currie J."/>
            <person name="He R."/>
            <person name="Angelova A."/>
            <person name="Rajasekar S."/>
            <person name="Mueller T."/>
            <person name="Lomeli R."/>
            <person name="Scara G."/>
            <person name="Ko A."/>
            <person name="Delaney K."/>
            <person name="Wissotski M."/>
            <person name="Lopez G."/>
            <person name="Campos D."/>
            <person name="Braidotti M."/>
            <person name="Ashley E."/>
            <person name="Golser W."/>
            <person name="Kim H."/>
            <person name="Lee S."/>
            <person name="Lin J."/>
            <person name="Dujmic Z."/>
            <person name="Kim W."/>
            <person name="Talag J."/>
            <person name="Zuccolo A."/>
            <person name="Fan C."/>
            <person name="Sebastian A."/>
            <person name="Kramer M."/>
            <person name="Spiegel L."/>
            <person name="Nascimento L."/>
            <person name="Zutavern T."/>
            <person name="Miller B."/>
            <person name="Ambroise C."/>
            <person name="Muller S."/>
            <person name="Spooner W."/>
            <person name="Narechania A."/>
            <person name="Ren L."/>
            <person name="Wei S."/>
            <person name="Kumari S."/>
            <person name="Faga B."/>
            <person name="Levy M.J."/>
            <person name="McMahan L."/>
            <person name="Van Buren P."/>
            <person name="Vaughn M.W."/>
            <person name="Ying K."/>
            <person name="Yeh C.-T."/>
            <person name="Emrich S.J."/>
            <person name="Jia Y."/>
            <person name="Kalyanaraman A."/>
            <person name="Hsia A.-P."/>
            <person name="Barbazuk W.B."/>
            <person name="Baucom R.S."/>
            <person name="Brutnell T.P."/>
            <person name="Carpita N.C."/>
            <person name="Chaparro C."/>
            <person name="Chia J.-M."/>
            <person name="Deragon J.-M."/>
            <person name="Estill J.C."/>
            <person name="Fu Y."/>
            <person name="Jeddeloh J.A."/>
            <person name="Han Y."/>
            <person name="Lee H."/>
            <person name="Li P."/>
            <person name="Lisch D.R."/>
            <person name="Liu S."/>
            <person name="Liu Z."/>
            <person name="Nagel D.H."/>
            <person name="McCann M.C."/>
            <person name="SanMiguel P."/>
            <person name="Myers A.M."/>
            <person name="Nettleton D."/>
            <person name="Nguyen J."/>
            <person name="Penning B.W."/>
            <person name="Ponnala L."/>
            <person name="Schneider K.L."/>
            <person name="Schwartz D.C."/>
            <person name="Sharma A."/>
            <person name="Soderlund C."/>
            <person name="Springer N.M."/>
            <person name="Sun Q."/>
            <person name="Wang H."/>
            <person name="Waterman M."/>
            <person name="Westerman R."/>
            <person name="Wolfgruber T.K."/>
            <person name="Yang L."/>
            <person name="Yu Y."/>
            <person name="Zhang L."/>
            <person name="Zhou S."/>
            <person name="Zhu Q."/>
            <person name="Bennetzen J.L."/>
            <person name="Dawe R.K."/>
            <person name="Jiang J."/>
            <person name="Jiang N."/>
            <person name="Presting G.G."/>
            <person name="Wessler S.R."/>
            <person name="Aluru S."/>
            <person name="Martienssen R.A."/>
            <person name="Clifton S.W."/>
            <person name="McCombie W.R."/>
            <person name="Wing R.A."/>
            <person name="Wilson R.K."/>
        </authorList>
    </citation>
    <scope>NUCLEOTIDE SEQUENCE [LARGE SCALE GENOMIC DNA]</scope>
    <source>
        <strain evidence="7">cv. B73</strain>
    </source>
</reference>
<dbReference type="EMBL" id="CM000780">
    <property type="protein sequence ID" value="AQK49026.1"/>
    <property type="molecule type" value="Genomic_DNA"/>
</dbReference>
<keyword evidence="2" id="KW-0649">Protein kinase inhibitor</keyword>
<keyword evidence="7" id="KW-1185">Reference proteome</keyword>
<evidence type="ECO:0000256" key="3">
    <source>
        <dbReference type="SAM" id="MobiDB-lite"/>
    </source>
</evidence>
<feature type="region of interest" description="Disordered" evidence="3">
    <location>
        <begin position="31"/>
        <end position="126"/>
    </location>
</feature>
<dbReference type="RefSeq" id="XP_008677960.1">
    <property type="nucleotide sequence ID" value="XM_008679738.4"/>
</dbReference>
<accession>K7TYU4</accession>